<dbReference type="EMBL" id="CP030840">
    <property type="protein sequence ID" value="AXC12610.1"/>
    <property type="molecule type" value="Genomic_DNA"/>
</dbReference>
<accession>A0A2Z5G0T3</accession>
<name>A0A2Z5G0T3_9BACT</name>
<protein>
    <submittedName>
        <fullName evidence="1">Putative isomerase</fullName>
    </submittedName>
</protein>
<dbReference type="RefSeq" id="WP_114207777.1">
    <property type="nucleotide sequence ID" value="NZ_CP030840.1"/>
</dbReference>
<proteinExistence type="predicted"/>
<gene>
    <name evidence="1" type="ORF">ACPOL_3319</name>
</gene>
<keyword evidence="2" id="KW-1185">Reference proteome</keyword>
<dbReference type="Proteomes" id="UP000253606">
    <property type="component" value="Chromosome"/>
</dbReference>
<sequence>MTNLEALHVYRRYVETWKPISDAQRKSILSEVFDENVEYLVPEYVGGTSAAIEDMERFQKQYPGAHFDIENVSTHHAVALFKWVLILPEGKVTVKGHDCIRFSPAGKIESLLTFGPASPKS</sequence>
<keyword evidence="1" id="KW-0413">Isomerase</keyword>
<evidence type="ECO:0000313" key="1">
    <source>
        <dbReference type="EMBL" id="AXC12610.1"/>
    </source>
</evidence>
<organism evidence="1 2">
    <name type="scientific">Acidisarcina polymorpha</name>
    <dbReference type="NCBI Taxonomy" id="2211140"/>
    <lineage>
        <taxon>Bacteria</taxon>
        <taxon>Pseudomonadati</taxon>
        <taxon>Acidobacteriota</taxon>
        <taxon>Terriglobia</taxon>
        <taxon>Terriglobales</taxon>
        <taxon>Acidobacteriaceae</taxon>
        <taxon>Acidisarcina</taxon>
    </lineage>
</organism>
<dbReference type="SUPFAM" id="SSF54427">
    <property type="entry name" value="NTF2-like"/>
    <property type="match status" value="1"/>
</dbReference>
<dbReference type="OrthoDB" id="9808719at2"/>
<dbReference type="AlphaFoldDB" id="A0A2Z5G0T3"/>
<dbReference type="InterPro" id="IPR032710">
    <property type="entry name" value="NTF2-like_dom_sf"/>
</dbReference>
<evidence type="ECO:0000313" key="2">
    <source>
        <dbReference type="Proteomes" id="UP000253606"/>
    </source>
</evidence>
<dbReference type="Gene3D" id="3.10.450.50">
    <property type="match status" value="1"/>
</dbReference>
<dbReference type="GO" id="GO:0016853">
    <property type="term" value="F:isomerase activity"/>
    <property type="evidence" value="ECO:0007669"/>
    <property type="project" value="UniProtKB-KW"/>
</dbReference>
<dbReference type="KEGG" id="abas:ACPOL_3319"/>
<reference evidence="1 2" key="1">
    <citation type="journal article" date="2018" name="Front. Microbiol.">
        <title>Hydrolytic Capabilities as a Key to Environmental Success: Chitinolytic and Cellulolytic Acidobacteria From Acidic Sub-arctic Soils and Boreal Peatlands.</title>
        <authorList>
            <person name="Belova S.E."/>
            <person name="Ravin N.V."/>
            <person name="Pankratov T.A."/>
            <person name="Rakitin A.L."/>
            <person name="Ivanova A.A."/>
            <person name="Beletsky A.V."/>
            <person name="Mardanov A.V."/>
            <person name="Sinninghe Damste J.S."/>
            <person name="Dedysh S.N."/>
        </authorList>
    </citation>
    <scope>NUCLEOTIDE SEQUENCE [LARGE SCALE GENOMIC DNA]</scope>
    <source>
        <strain evidence="1 2">SBC82</strain>
    </source>
</reference>